<accession>A0A9W6T472</accession>
<proteinExistence type="predicted"/>
<reference evidence="1" key="1">
    <citation type="submission" date="2023-04" db="EMBL/GenBank/DDBJ databases">
        <title>Candida boidinii NBRC 10035.</title>
        <authorList>
            <person name="Ichikawa N."/>
            <person name="Sato H."/>
            <person name="Tonouchi N."/>
        </authorList>
    </citation>
    <scope>NUCLEOTIDE SEQUENCE</scope>
    <source>
        <strain evidence="1">NBRC 10035</strain>
    </source>
</reference>
<evidence type="ECO:0000313" key="2">
    <source>
        <dbReference type="Proteomes" id="UP001165120"/>
    </source>
</evidence>
<protein>
    <submittedName>
        <fullName evidence="1">Unnamed protein product</fullName>
    </submittedName>
</protein>
<dbReference type="EMBL" id="BSXN01001680">
    <property type="protein sequence ID" value="GME74069.1"/>
    <property type="molecule type" value="Genomic_DNA"/>
</dbReference>
<gene>
    <name evidence="1" type="ORF">Cboi02_000427800</name>
</gene>
<evidence type="ECO:0000313" key="1">
    <source>
        <dbReference type="EMBL" id="GME74069.1"/>
    </source>
</evidence>
<sequence length="88" mass="10063">MSRSEPEPGRTTTVAHISPKPQIATQMTKKHQLQIEVLSEHKSNKRSKDFGGKPELADCVYGYQLVYVSIKWTKWRMITTRANGESLM</sequence>
<dbReference type="AlphaFoldDB" id="A0A9W6T472"/>
<name>A0A9W6T472_CANBO</name>
<keyword evidence="2" id="KW-1185">Reference proteome</keyword>
<organism evidence="1 2">
    <name type="scientific">Candida boidinii</name>
    <name type="common">Yeast</name>
    <dbReference type="NCBI Taxonomy" id="5477"/>
    <lineage>
        <taxon>Eukaryota</taxon>
        <taxon>Fungi</taxon>
        <taxon>Dikarya</taxon>
        <taxon>Ascomycota</taxon>
        <taxon>Saccharomycotina</taxon>
        <taxon>Pichiomycetes</taxon>
        <taxon>Pichiales</taxon>
        <taxon>Pichiaceae</taxon>
        <taxon>Ogataea</taxon>
        <taxon>Ogataea/Candida clade</taxon>
    </lineage>
</organism>
<comment type="caution">
    <text evidence="1">The sequence shown here is derived from an EMBL/GenBank/DDBJ whole genome shotgun (WGS) entry which is preliminary data.</text>
</comment>
<dbReference type="Proteomes" id="UP001165120">
    <property type="component" value="Unassembled WGS sequence"/>
</dbReference>